<dbReference type="InterPro" id="IPR006620">
    <property type="entry name" value="Pro_4_hyd_alph"/>
</dbReference>
<dbReference type="GO" id="GO:0006879">
    <property type="term" value="P:intracellular iron ion homeostasis"/>
    <property type="evidence" value="ECO:0007669"/>
    <property type="project" value="TreeGrafter"/>
</dbReference>
<keyword evidence="2" id="KW-0479">Metal-binding</keyword>
<dbReference type="NCBIfam" id="NF003974">
    <property type="entry name" value="PRK05467.1-3"/>
    <property type="match status" value="1"/>
</dbReference>
<evidence type="ECO:0000256" key="2">
    <source>
        <dbReference type="ARBA" id="ARBA00022723"/>
    </source>
</evidence>
<dbReference type="GO" id="GO:0005506">
    <property type="term" value="F:iron ion binding"/>
    <property type="evidence" value="ECO:0007669"/>
    <property type="project" value="InterPro"/>
</dbReference>
<organism evidence="7">
    <name type="scientific">hydrothermal vent metagenome</name>
    <dbReference type="NCBI Taxonomy" id="652676"/>
    <lineage>
        <taxon>unclassified sequences</taxon>
        <taxon>metagenomes</taxon>
        <taxon>ecological metagenomes</taxon>
    </lineage>
</organism>
<comment type="cofactor">
    <cofactor evidence="1">
        <name>L-ascorbate</name>
        <dbReference type="ChEBI" id="CHEBI:38290"/>
    </cofactor>
</comment>
<accession>A0A3B0XUX2</accession>
<dbReference type="Gene3D" id="2.60.120.620">
    <property type="entry name" value="q2cbj1_9rhob like domain"/>
    <property type="match status" value="1"/>
</dbReference>
<dbReference type="PANTHER" id="PTHR41536">
    <property type="entry name" value="PKHD-TYPE HYDROXYLASE YBIX"/>
    <property type="match status" value="1"/>
</dbReference>
<dbReference type="PANTHER" id="PTHR41536:SF1">
    <property type="entry name" value="PKHD-TYPE HYDROXYLASE YBIX"/>
    <property type="match status" value="1"/>
</dbReference>
<keyword evidence="3" id="KW-0223">Dioxygenase</keyword>
<keyword evidence="4" id="KW-0560">Oxidoreductase</keyword>
<dbReference type="GO" id="GO:0031418">
    <property type="term" value="F:L-ascorbic acid binding"/>
    <property type="evidence" value="ECO:0007669"/>
    <property type="project" value="InterPro"/>
</dbReference>
<evidence type="ECO:0000259" key="6">
    <source>
        <dbReference type="PROSITE" id="PS51471"/>
    </source>
</evidence>
<dbReference type="GO" id="GO:0006974">
    <property type="term" value="P:DNA damage response"/>
    <property type="evidence" value="ECO:0007669"/>
    <property type="project" value="TreeGrafter"/>
</dbReference>
<dbReference type="Pfam" id="PF18331">
    <property type="entry name" value="PKHD_C"/>
    <property type="match status" value="1"/>
</dbReference>
<proteinExistence type="inferred from homology"/>
<evidence type="ECO:0000256" key="4">
    <source>
        <dbReference type="ARBA" id="ARBA00023002"/>
    </source>
</evidence>
<evidence type="ECO:0000313" key="7">
    <source>
        <dbReference type="EMBL" id="VAW60126.1"/>
    </source>
</evidence>
<name>A0A3B0XUX2_9ZZZZ</name>
<evidence type="ECO:0000256" key="5">
    <source>
        <dbReference type="ARBA" id="ARBA00023004"/>
    </source>
</evidence>
<protein>
    <submittedName>
        <fullName evidence="7">Iron-uptake factor PiuC</fullName>
    </submittedName>
</protein>
<dbReference type="GO" id="GO:0016706">
    <property type="term" value="F:2-oxoglutarate-dependent dioxygenase activity"/>
    <property type="evidence" value="ECO:0007669"/>
    <property type="project" value="InterPro"/>
</dbReference>
<gene>
    <name evidence="7" type="ORF">MNBD_GAMMA11-1021</name>
</gene>
<evidence type="ECO:0000256" key="3">
    <source>
        <dbReference type="ARBA" id="ARBA00022964"/>
    </source>
</evidence>
<dbReference type="InterPro" id="IPR023550">
    <property type="entry name" value="PKHD_hydroxylase"/>
</dbReference>
<dbReference type="PROSITE" id="PS51471">
    <property type="entry name" value="FE2OG_OXY"/>
    <property type="match status" value="1"/>
</dbReference>
<feature type="domain" description="Fe2OG dioxygenase" evidence="6">
    <location>
        <begin position="78"/>
        <end position="176"/>
    </location>
</feature>
<keyword evidence="5" id="KW-0408">Iron</keyword>
<dbReference type="Pfam" id="PF13640">
    <property type="entry name" value="2OG-FeII_Oxy_3"/>
    <property type="match status" value="1"/>
</dbReference>
<dbReference type="NCBIfam" id="NF003975">
    <property type="entry name" value="PRK05467.1-4"/>
    <property type="match status" value="1"/>
</dbReference>
<dbReference type="InterPro" id="IPR041097">
    <property type="entry name" value="PKHD_C"/>
</dbReference>
<dbReference type="Gene3D" id="4.10.860.20">
    <property type="entry name" value="Rabenosyn, Rab binding domain"/>
    <property type="match status" value="1"/>
</dbReference>
<sequence length="224" mass="25258">MLVTIADILSSDQLKHIRSLLQNAAFVDGRLSAGLTARKVKKNHELAADSKLHDPLNHIVMNALLNHPQYQAAVLPLRQATPFYARYEPGEAYGMHVDDPVMGPMQGRYRTDVSTTVFINNPEDYDGGEIVIQTQTGEQRIKLTAGSAVSYPSGLLHHVAEVTRGTRLVAVTWAQSMVRDAEKRELLFNLHKTREALQARYPDDKEVVKIDHTYINLMRMWTEI</sequence>
<dbReference type="InterPro" id="IPR005123">
    <property type="entry name" value="Oxoglu/Fe-dep_dioxygenase_dom"/>
</dbReference>
<dbReference type="HAMAP" id="MF_00657">
    <property type="entry name" value="Hydroxyl_YbiX"/>
    <property type="match status" value="1"/>
</dbReference>
<dbReference type="SMART" id="SM00702">
    <property type="entry name" value="P4Hc"/>
    <property type="match status" value="1"/>
</dbReference>
<reference evidence="7" key="1">
    <citation type="submission" date="2018-06" db="EMBL/GenBank/DDBJ databases">
        <authorList>
            <person name="Zhirakovskaya E."/>
        </authorList>
    </citation>
    <scope>NUCLEOTIDE SEQUENCE</scope>
</reference>
<dbReference type="EMBL" id="UOFG01000109">
    <property type="protein sequence ID" value="VAW60126.1"/>
    <property type="molecule type" value="Genomic_DNA"/>
</dbReference>
<dbReference type="InterPro" id="IPR044862">
    <property type="entry name" value="Pro_4_hyd_alph_FE2OG_OXY"/>
</dbReference>
<evidence type="ECO:0000256" key="1">
    <source>
        <dbReference type="ARBA" id="ARBA00001961"/>
    </source>
</evidence>
<dbReference type="AlphaFoldDB" id="A0A3B0XUX2"/>